<dbReference type="Gene3D" id="3.30.530.20">
    <property type="match status" value="1"/>
</dbReference>
<comment type="caution">
    <text evidence="3">The sequence shown here is derived from an EMBL/GenBank/DDBJ whole genome shotgun (WGS) entry which is preliminary data.</text>
</comment>
<dbReference type="InterPro" id="IPR013538">
    <property type="entry name" value="ASHA1/2-like_C"/>
</dbReference>
<dbReference type="CDD" id="cd07814">
    <property type="entry name" value="SRPBCC_CalC_Aha1-like"/>
    <property type="match status" value="1"/>
</dbReference>
<evidence type="ECO:0000259" key="2">
    <source>
        <dbReference type="Pfam" id="PF08327"/>
    </source>
</evidence>
<evidence type="ECO:0000256" key="1">
    <source>
        <dbReference type="ARBA" id="ARBA00006817"/>
    </source>
</evidence>
<keyword evidence="4" id="KW-1185">Reference proteome</keyword>
<dbReference type="Proteomes" id="UP000622707">
    <property type="component" value="Unassembled WGS sequence"/>
</dbReference>
<reference evidence="3 4" key="1">
    <citation type="journal article" date="2017" name="Int. J. Syst. Evol. Microbiol.">
        <title>Ramlibacter alkalitolerans sp. nov., alkali-tolerant bacterium isolated from soil of ginseng.</title>
        <authorList>
            <person name="Lee D.H."/>
            <person name="Cha C.J."/>
        </authorList>
    </citation>
    <scope>NUCLEOTIDE SEQUENCE [LARGE SCALE GENOMIC DNA]</scope>
    <source>
        <strain evidence="3 4">KACC 19305</strain>
    </source>
</reference>
<accession>A0ABS1JTD1</accession>
<protein>
    <submittedName>
        <fullName evidence="3">SRPBCC domain-containing protein</fullName>
    </submittedName>
</protein>
<organism evidence="3 4">
    <name type="scientific">Ramlibacter alkalitolerans</name>
    <dbReference type="NCBI Taxonomy" id="2039631"/>
    <lineage>
        <taxon>Bacteria</taxon>
        <taxon>Pseudomonadati</taxon>
        <taxon>Pseudomonadota</taxon>
        <taxon>Betaproteobacteria</taxon>
        <taxon>Burkholderiales</taxon>
        <taxon>Comamonadaceae</taxon>
        <taxon>Ramlibacter</taxon>
    </lineage>
</organism>
<name>A0ABS1JTD1_9BURK</name>
<feature type="domain" description="Activator of Hsp90 ATPase homologue 1/2-like C-terminal" evidence="2">
    <location>
        <begin position="27"/>
        <end position="102"/>
    </location>
</feature>
<dbReference type="SUPFAM" id="SSF55961">
    <property type="entry name" value="Bet v1-like"/>
    <property type="match status" value="1"/>
</dbReference>
<dbReference type="Pfam" id="PF08327">
    <property type="entry name" value="AHSA1"/>
    <property type="match status" value="1"/>
</dbReference>
<dbReference type="EMBL" id="JAEQND010000012">
    <property type="protein sequence ID" value="MBL0427508.1"/>
    <property type="molecule type" value="Genomic_DNA"/>
</dbReference>
<gene>
    <name evidence="3" type="ORF">JI746_20510</name>
</gene>
<dbReference type="InterPro" id="IPR023393">
    <property type="entry name" value="START-like_dom_sf"/>
</dbReference>
<sequence length="119" mass="13083">MIEPGLIALTRLLLFTLDMYSPWGMQELQVLAVEPGRLLSCAFARGTLDTTLTWRIQPAGSGARLVMEHTGLDLASATGRAAFDGMRSYWPEALARMRAVLEADPPVRSRNARQAVLAR</sequence>
<evidence type="ECO:0000313" key="4">
    <source>
        <dbReference type="Proteomes" id="UP000622707"/>
    </source>
</evidence>
<dbReference type="RefSeq" id="WP_201692140.1">
    <property type="nucleotide sequence ID" value="NZ_JAEQND010000012.1"/>
</dbReference>
<proteinExistence type="inferred from homology"/>
<comment type="similarity">
    <text evidence="1">Belongs to the AHA1 family.</text>
</comment>
<evidence type="ECO:0000313" key="3">
    <source>
        <dbReference type="EMBL" id="MBL0427508.1"/>
    </source>
</evidence>